<dbReference type="Gene3D" id="1.10.10.2910">
    <property type="match status" value="1"/>
</dbReference>
<dbReference type="RefSeq" id="WP_154580932.1">
    <property type="nucleotide sequence ID" value="NZ_VULP01000012.1"/>
</dbReference>
<comment type="caution">
    <text evidence="6">The sequence shown here is derived from an EMBL/GenBank/DDBJ whole genome shotgun (WGS) entry which is preliminary data.</text>
</comment>
<dbReference type="InterPro" id="IPR010359">
    <property type="entry name" value="IrrE_HExxH"/>
</dbReference>
<dbReference type="Pfam" id="PF08401">
    <property type="entry name" value="ArdcN"/>
    <property type="match status" value="1"/>
</dbReference>
<proteinExistence type="predicted"/>
<dbReference type="InterPro" id="IPR025923">
    <property type="entry name" value="YodL-like_dom"/>
</dbReference>
<evidence type="ECO:0000313" key="7">
    <source>
        <dbReference type="Proteomes" id="UP000433359"/>
    </source>
</evidence>
<feature type="region of interest" description="Disordered" evidence="2">
    <location>
        <begin position="630"/>
        <end position="665"/>
    </location>
</feature>
<name>A0A6N7YGQ9_9FIRM</name>
<evidence type="ECO:0000256" key="2">
    <source>
        <dbReference type="SAM" id="MobiDB-lite"/>
    </source>
</evidence>
<feature type="coiled-coil region" evidence="1">
    <location>
        <begin position="293"/>
        <end position="324"/>
    </location>
</feature>
<evidence type="ECO:0000259" key="3">
    <source>
        <dbReference type="Pfam" id="PF06114"/>
    </source>
</evidence>
<evidence type="ECO:0000256" key="1">
    <source>
        <dbReference type="SAM" id="Coils"/>
    </source>
</evidence>
<organism evidence="6 7">
    <name type="scientific">Anaerobutyricum soehngenii</name>
    <dbReference type="NCBI Taxonomy" id="105843"/>
    <lineage>
        <taxon>Bacteria</taxon>
        <taxon>Bacillati</taxon>
        <taxon>Bacillota</taxon>
        <taxon>Clostridia</taxon>
        <taxon>Lachnospirales</taxon>
        <taxon>Lachnospiraceae</taxon>
        <taxon>Anaerobutyricum</taxon>
    </lineage>
</organism>
<evidence type="ECO:0000259" key="5">
    <source>
        <dbReference type="Pfam" id="PF14191"/>
    </source>
</evidence>
<dbReference type="Pfam" id="PF06114">
    <property type="entry name" value="Peptidase_M78"/>
    <property type="match status" value="1"/>
</dbReference>
<protein>
    <submittedName>
        <fullName evidence="6">DUF1738 domain-containing protein</fullName>
    </submittedName>
</protein>
<dbReference type="EMBL" id="VULP01000012">
    <property type="protein sequence ID" value="MSU82188.1"/>
    <property type="molecule type" value="Genomic_DNA"/>
</dbReference>
<keyword evidence="1" id="KW-0175">Coiled coil</keyword>
<dbReference type="AlphaFoldDB" id="A0A6N7YGQ9"/>
<feature type="domain" description="YodL-like" evidence="5">
    <location>
        <begin position="411"/>
        <end position="509"/>
    </location>
</feature>
<dbReference type="Pfam" id="PF14191">
    <property type="entry name" value="YodL"/>
    <property type="match status" value="1"/>
</dbReference>
<dbReference type="Proteomes" id="UP000433359">
    <property type="component" value="Unassembled WGS sequence"/>
</dbReference>
<sequence length="665" mass="75664">MNRENNFEAVPSATIPLPVAGKDMNSILKSLETGVENIFTGDKYAQYLQTMSKFHRYSFNNTLLIAMQRPDATLVTGYRNWQSMGRQVKKGEKGITILAPAPIKRKREQEILDQNNKPLLDGNGKPKTEEVEMLIPRFKPTTVFDISQTDGEPIETLAPEELTEAVADYELFMKAITEVSPVPIRFDEIEGEAKGYYHSVDKEIVIQKGMSDSQTIKTAIHETGHARLHDKDLMAEQGIEKDRLTKEVEAESVAYCVCSAFGVDTSEYSFPYIAGWSSGRDMKELKISMDTIRKTAGEMIDELSEKLQELFTEKKQLLESEQKEKLIPAMEAAGYHFDELESSDGNLRFLPDGTHEIGGAWIADSWNDVQEWLEGVVLEDPDTAERVERVLHPERFEKTSEELMFDGEERFAIYQINHESKAMEYQFMGMDFVKSQGMEVTAGDYQCVYSGILQPSDNLDTLYSVFNQNHPADFRGHSMSVSDVVITNRNGDLRAFYVDSFGFTELPDFVKQRQEMIGIENTTLPLHPDEDKSRISFYVAECSEFPVLGEFYQDLTLEQAFDIFDQIPGGRINGIKSIGFNLEDGSDYAGMFDLYVGNSLQKEIINSIPGYRDNKLVQKALSDAEKIIEKRQNERAKTESKMPEERQKTERQITKSQHRREAMSL</sequence>
<dbReference type="InterPro" id="IPR013610">
    <property type="entry name" value="ArdC_N"/>
</dbReference>
<gene>
    <name evidence="6" type="ORF">FYJ25_07435</name>
</gene>
<feature type="domain" description="IrrE N-terminal-like" evidence="3">
    <location>
        <begin position="193"/>
        <end position="258"/>
    </location>
</feature>
<dbReference type="GO" id="GO:0003697">
    <property type="term" value="F:single-stranded DNA binding"/>
    <property type="evidence" value="ECO:0007669"/>
    <property type="project" value="InterPro"/>
</dbReference>
<accession>A0A6N7YGQ9</accession>
<evidence type="ECO:0000259" key="4">
    <source>
        <dbReference type="Pfam" id="PF08401"/>
    </source>
</evidence>
<reference evidence="6 7" key="1">
    <citation type="submission" date="2019-08" db="EMBL/GenBank/DDBJ databases">
        <title>In-depth cultivation of the pig gut microbiome towards novel bacterial diversity and tailored functional studies.</title>
        <authorList>
            <person name="Wylensek D."/>
            <person name="Hitch T.C.A."/>
            <person name="Clavel T."/>
        </authorList>
    </citation>
    <scope>NUCLEOTIDE SEQUENCE [LARGE SCALE GENOMIC DNA]</scope>
    <source>
        <strain evidence="6 7">BSM-383-APC-4H</strain>
    </source>
</reference>
<feature type="domain" description="N-terminal" evidence="4">
    <location>
        <begin position="24"/>
        <end position="144"/>
    </location>
</feature>
<evidence type="ECO:0000313" key="6">
    <source>
        <dbReference type="EMBL" id="MSU82188.1"/>
    </source>
</evidence>